<evidence type="ECO:0000313" key="1">
    <source>
        <dbReference type="EMBL" id="CEK78263.1"/>
    </source>
</evidence>
<dbReference type="AlphaFoldDB" id="A0A0B7ABV0"/>
<protein>
    <submittedName>
        <fullName evidence="1">Uncharacterized protein</fullName>
    </submittedName>
</protein>
<sequence length="75" mass="8562">MELALLEHMTKMKELFQEDVPLPNGGCPIHCPLMVATHGIQRFGAYVLHLGAMELLWVSTEMCAMFLHNWPGMFF</sequence>
<proteinExistence type="predicted"/>
<gene>
    <name evidence="1" type="primary">ORF109198</name>
</gene>
<name>A0A0B7ABV0_9EUPU</name>
<reference evidence="1" key="1">
    <citation type="submission" date="2014-12" db="EMBL/GenBank/DDBJ databases">
        <title>Insight into the proteome of Arion vulgaris.</title>
        <authorList>
            <person name="Aradska J."/>
            <person name="Bulat T."/>
            <person name="Smidak R."/>
            <person name="Sarate P."/>
            <person name="Gangsoo J."/>
            <person name="Sialana F."/>
            <person name="Bilban M."/>
            <person name="Lubec G."/>
        </authorList>
    </citation>
    <scope>NUCLEOTIDE SEQUENCE</scope>
    <source>
        <tissue evidence="1">Skin</tissue>
    </source>
</reference>
<organism evidence="1">
    <name type="scientific">Arion vulgaris</name>
    <dbReference type="NCBI Taxonomy" id="1028688"/>
    <lineage>
        <taxon>Eukaryota</taxon>
        <taxon>Metazoa</taxon>
        <taxon>Spiralia</taxon>
        <taxon>Lophotrochozoa</taxon>
        <taxon>Mollusca</taxon>
        <taxon>Gastropoda</taxon>
        <taxon>Heterobranchia</taxon>
        <taxon>Euthyneura</taxon>
        <taxon>Panpulmonata</taxon>
        <taxon>Eupulmonata</taxon>
        <taxon>Stylommatophora</taxon>
        <taxon>Helicina</taxon>
        <taxon>Arionoidea</taxon>
        <taxon>Arionidae</taxon>
        <taxon>Arion</taxon>
    </lineage>
</organism>
<feature type="non-terminal residue" evidence="1">
    <location>
        <position position="75"/>
    </location>
</feature>
<accession>A0A0B7ABV0</accession>
<dbReference type="EMBL" id="HACG01031398">
    <property type="protein sequence ID" value="CEK78263.1"/>
    <property type="molecule type" value="Transcribed_RNA"/>
</dbReference>